<dbReference type="RefSeq" id="XP_022456701.1">
    <property type="nucleotide sequence ID" value="XM_022605210.1"/>
</dbReference>
<keyword evidence="1" id="KW-1133">Transmembrane helix</keyword>
<keyword evidence="3" id="KW-1185">Reference proteome</keyword>
<feature type="transmembrane region" description="Helical" evidence="1">
    <location>
        <begin position="30"/>
        <end position="54"/>
    </location>
</feature>
<evidence type="ECO:0000256" key="1">
    <source>
        <dbReference type="SAM" id="Phobius"/>
    </source>
</evidence>
<gene>
    <name evidence="2" type="ORF">KUCA_T00000650001</name>
</gene>
<dbReference type="EMBL" id="HG793125">
    <property type="protein sequence ID" value="CDK24684.1"/>
    <property type="molecule type" value="Genomic_DNA"/>
</dbReference>
<evidence type="ECO:0000313" key="2">
    <source>
        <dbReference type="EMBL" id="CDK24684.1"/>
    </source>
</evidence>
<dbReference type="AlphaFoldDB" id="W6MFP1"/>
<reference evidence="2" key="2">
    <citation type="submission" date="2014-02" db="EMBL/GenBank/DDBJ databases">
        <title>Complete DNA sequence of /Kuraishia capsulata/ illustrates novel genomic features among budding yeasts (/Saccharomycotina/).</title>
        <authorList>
            <person name="Morales L."/>
            <person name="Noel B."/>
            <person name="Porcel B."/>
            <person name="Marcet-Houben M."/>
            <person name="Hullo M-F."/>
            <person name="Sacerdot C."/>
            <person name="Tekaia F."/>
            <person name="Leh-Louis V."/>
            <person name="Despons L."/>
            <person name="Khanna V."/>
            <person name="Aury J-M."/>
            <person name="Barbe V."/>
            <person name="Couloux A."/>
            <person name="Labadie K."/>
            <person name="Pelletier E."/>
            <person name="Souciet J-L."/>
            <person name="Boekhout T."/>
            <person name="Gabaldon T."/>
            <person name="Wincker P."/>
            <person name="Dujon B."/>
        </authorList>
    </citation>
    <scope>NUCLEOTIDE SEQUENCE</scope>
    <source>
        <strain evidence="2">CBS 1993</strain>
    </source>
</reference>
<keyword evidence="1" id="KW-0472">Membrane</keyword>
<feature type="transmembrane region" description="Helical" evidence="1">
    <location>
        <begin position="66"/>
        <end position="87"/>
    </location>
</feature>
<reference evidence="2" key="1">
    <citation type="submission" date="2013-12" db="EMBL/GenBank/DDBJ databases">
        <authorList>
            <person name="Genoscope - CEA"/>
        </authorList>
    </citation>
    <scope>NUCLEOTIDE SEQUENCE</scope>
    <source>
        <strain evidence="2">CBS 1993</strain>
    </source>
</reference>
<name>W6MFP1_9ASCO</name>
<keyword evidence="1" id="KW-0812">Transmembrane</keyword>
<sequence length="105" mass="11705">MIEIVEMSQSIWTWTVPALLNLPSQCLSSIALISNLILCFPVLGFLLLALFLVFPLQLQIMLLSQILHGSGPSFALLLLLFTSFRALHGCIQYSCILHTLFTTLQ</sequence>
<protein>
    <submittedName>
        <fullName evidence="2">Uncharacterized protein</fullName>
    </submittedName>
</protein>
<dbReference type="GeneID" id="34518089"/>
<dbReference type="Proteomes" id="UP000019384">
    <property type="component" value="Unassembled WGS sequence"/>
</dbReference>
<proteinExistence type="predicted"/>
<dbReference type="HOGENOM" id="CLU_2236999_0_0_1"/>
<organism evidence="2 3">
    <name type="scientific">Kuraishia capsulata CBS 1993</name>
    <dbReference type="NCBI Taxonomy" id="1382522"/>
    <lineage>
        <taxon>Eukaryota</taxon>
        <taxon>Fungi</taxon>
        <taxon>Dikarya</taxon>
        <taxon>Ascomycota</taxon>
        <taxon>Saccharomycotina</taxon>
        <taxon>Pichiomycetes</taxon>
        <taxon>Pichiales</taxon>
        <taxon>Pichiaceae</taxon>
        <taxon>Kuraishia</taxon>
    </lineage>
</organism>
<accession>W6MFP1</accession>
<evidence type="ECO:0000313" key="3">
    <source>
        <dbReference type="Proteomes" id="UP000019384"/>
    </source>
</evidence>